<keyword evidence="1" id="KW-1133">Transmembrane helix</keyword>
<keyword evidence="1" id="KW-0472">Membrane</keyword>
<reference evidence="2 3" key="2">
    <citation type="submission" date="2013-11" db="EMBL/GenBank/DDBJ databases">
        <title>The Genome Sequence of Phytophthora parasitica INRA-310.</title>
        <authorList>
            <consortium name="The Broad Institute Genomics Platform"/>
            <person name="Russ C."/>
            <person name="Tyler B."/>
            <person name="Panabieres F."/>
            <person name="Shan W."/>
            <person name="Tripathy S."/>
            <person name="Grunwald N."/>
            <person name="Machado M."/>
            <person name="Johnson C.S."/>
            <person name="Arredondo F."/>
            <person name="Hong C."/>
            <person name="Coffey M."/>
            <person name="Young S.K."/>
            <person name="Zeng Q."/>
            <person name="Gargeya S."/>
            <person name="Fitzgerald M."/>
            <person name="Abouelleil A."/>
            <person name="Alvarado L."/>
            <person name="Chapman S.B."/>
            <person name="Gainer-Dewar J."/>
            <person name="Goldberg J."/>
            <person name="Griggs A."/>
            <person name="Gujja S."/>
            <person name="Hansen M."/>
            <person name="Howarth C."/>
            <person name="Imamovic A."/>
            <person name="Ireland A."/>
            <person name="Larimer J."/>
            <person name="McCowan C."/>
            <person name="Murphy C."/>
            <person name="Pearson M."/>
            <person name="Poon T.W."/>
            <person name="Priest M."/>
            <person name="Roberts A."/>
            <person name="Saif S."/>
            <person name="Shea T."/>
            <person name="Sykes S."/>
            <person name="Wortman J."/>
            <person name="Nusbaum C."/>
            <person name="Birren B."/>
        </authorList>
    </citation>
    <scope>NUCLEOTIDE SEQUENCE [LARGE SCALE GENOMIC DNA]</scope>
    <source>
        <strain evidence="2 3">INRA-310</strain>
    </source>
</reference>
<gene>
    <name evidence="2" type="ORF">PPTG_20141</name>
</gene>
<evidence type="ECO:0000313" key="2">
    <source>
        <dbReference type="EMBL" id="ETM97649.1"/>
    </source>
</evidence>
<evidence type="ECO:0000313" key="3">
    <source>
        <dbReference type="Proteomes" id="UP000018817"/>
    </source>
</evidence>
<dbReference type="GeneID" id="20188786"/>
<reference evidence="3" key="1">
    <citation type="submission" date="2011-12" db="EMBL/GenBank/DDBJ databases">
        <authorList>
            <consortium name="The Broad Institute Genome Sequencing Platform"/>
            <person name="Russ C."/>
            <person name="Tyler B."/>
            <person name="Panabieres F."/>
            <person name="Shan W."/>
            <person name="Tripathy S."/>
            <person name="Grunwald N."/>
            <person name="Machado M."/>
            <person name="Young S.K."/>
            <person name="Zeng Q."/>
            <person name="Gargeya S."/>
            <person name="Fitzgerald M."/>
            <person name="Haas B."/>
            <person name="Abouelleil A."/>
            <person name="Alvarado L."/>
            <person name="Arachchi H.M."/>
            <person name="Berlin A."/>
            <person name="Chapman S.B."/>
            <person name="Gearin G."/>
            <person name="Goldberg J."/>
            <person name="Griggs A."/>
            <person name="Gujja S."/>
            <person name="Hansen M."/>
            <person name="Heiman D."/>
            <person name="Howarth C."/>
            <person name="Larimer J."/>
            <person name="Lui A."/>
            <person name="MacDonald P.J.P."/>
            <person name="McCowen C."/>
            <person name="Montmayeur A."/>
            <person name="Murphy C."/>
            <person name="Neiman D."/>
            <person name="Pearson M."/>
            <person name="Priest M."/>
            <person name="Roberts A."/>
            <person name="Saif S."/>
            <person name="Shea T."/>
            <person name="Sisk P."/>
            <person name="Stolte C."/>
            <person name="Sykes S."/>
            <person name="Wortman J."/>
            <person name="Nusbaum C."/>
            <person name="Birren B."/>
        </authorList>
    </citation>
    <scope>NUCLEOTIDE SEQUENCE [LARGE SCALE GENOMIC DNA]</scope>
    <source>
        <strain evidence="3">INRA-310</strain>
    </source>
</reference>
<organism evidence="2 3">
    <name type="scientific">Phytophthora nicotianae (strain INRA-310)</name>
    <name type="common">Phytophthora parasitica</name>
    <dbReference type="NCBI Taxonomy" id="761204"/>
    <lineage>
        <taxon>Eukaryota</taxon>
        <taxon>Sar</taxon>
        <taxon>Stramenopiles</taxon>
        <taxon>Oomycota</taxon>
        <taxon>Peronosporomycetes</taxon>
        <taxon>Peronosporales</taxon>
        <taxon>Peronosporaceae</taxon>
        <taxon>Phytophthora</taxon>
    </lineage>
</organism>
<evidence type="ECO:0000256" key="1">
    <source>
        <dbReference type="SAM" id="Phobius"/>
    </source>
</evidence>
<keyword evidence="1" id="KW-0812">Transmembrane</keyword>
<name>W2PCB1_PHYN3</name>
<sequence>MHTIVSKMATIRDPKQILPRFSVTARSHAPIVMNGVLAAFFHAATVPAVVTPMILRSTKVAQK</sequence>
<dbReference type="VEuPathDB" id="FungiDB:PPTG_20141"/>
<accession>W2PCB1</accession>
<dbReference type="EMBL" id="KI669879">
    <property type="protein sequence ID" value="ETM97649.1"/>
    <property type="molecule type" value="Genomic_DNA"/>
</dbReference>
<protein>
    <submittedName>
        <fullName evidence="2">Uncharacterized protein</fullName>
    </submittedName>
</protein>
<proteinExistence type="predicted"/>
<feature type="transmembrane region" description="Helical" evidence="1">
    <location>
        <begin position="31"/>
        <end position="55"/>
    </location>
</feature>
<dbReference type="RefSeq" id="XP_008917052.1">
    <property type="nucleotide sequence ID" value="XM_008918804.1"/>
</dbReference>
<dbReference type="AlphaFoldDB" id="W2PCB1"/>
<dbReference type="Proteomes" id="UP000018817">
    <property type="component" value="Unassembled WGS sequence"/>
</dbReference>